<dbReference type="WBParaSite" id="nRc.2.0.1.t45295-RA">
    <property type="protein sequence ID" value="nRc.2.0.1.t45295-RA"/>
    <property type="gene ID" value="nRc.2.0.1.g45295"/>
</dbReference>
<evidence type="ECO:0000313" key="2">
    <source>
        <dbReference type="WBParaSite" id="nRc.2.0.1.t45295-RA"/>
    </source>
</evidence>
<dbReference type="AlphaFoldDB" id="A0A915L686"/>
<organism evidence="1 2">
    <name type="scientific">Romanomermis culicivorax</name>
    <name type="common">Nematode worm</name>
    <dbReference type="NCBI Taxonomy" id="13658"/>
    <lineage>
        <taxon>Eukaryota</taxon>
        <taxon>Metazoa</taxon>
        <taxon>Ecdysozoa</taxon>
        <taxon>Nematoda</taxon>
        <taxon>Enoplea</taxon>
        <taxon>Dorylaimia</taxon>
        <taxon>Mermithida</taxon>
        <taxon>Mermithoidea</taxon>
        <taxon>Mermithidae</taxon>
        <taxon>Romanomermis</taxon>
    </lineage>
</organism>
<proteinExistence type="predicted"/>
<evidence type="ECO:0000313" key="1">
    <source>
        <dbReference type="Proteomes" id="UP000887565"/>
    </source>
</evidence>
<reference evidence="2" key="1">
    <citation type="submission" date="2022-11" db="UniProtKB">
        <authorList>
            <consortium name="WormBaseParasite"/>
        </authorList>
    </citation>
    <scope>IDENTIFICATION</scope>
</reference>
<protein>
    <submittedName>
        <fullName evidence="2">Uncharacterized protein</fullName>
    </submittedName>
</protein>
<dbReference type="Proteomes" id="UP000887565">
    <property type="component" value="Unplaced"/>
</dbReference>
<sequence>MGTNYSPQRCAGSIPYNITDSLWASSQSSELQLALPALPLPTAASTPALETRIINQSTAAANMVIPSKGIASLHQLSAPA</sequence>
<keyword evidence="1" id="KW-1185">Reference proteome</keyword>
<name>A0A915L686_ROMCU</name>
<accession>A0A915L686</accession>